<dbReference type="AlphaFoldDB" id="L8PQP0"/>
<dbReference type="RefSeq" id="WP_003996691.1">
    <property type="nucleotide sequence ID" value="NZ_AMLP01000048.1"/>
</dbReference>
<evidence type="ECO:0000313" key="2">
    <source>
        <dbReference type="Proteomes" id="UP000011205"/>
    </source>
</evidence>
<dbReference type="EMBL" id="AMLP01000048">
    <property type="protein sequence ID" value="ELS57702.1"/>
    <property type="molecule type" value="Genomic_DNA"/>
</dbReference>
<accession>L8PQP0</accession>
<protein>
    <submittedName>
        <fullName evidence="1">Uncharacterized protein</fullName>
    </submittedName>
</protein>
<proteinExistence type="predicted"/>
<organism evidence="1 2">
    <name type="scientific">Streptomyces viridochromogenes Tue57</name>
    <dbReference type="NCBI Taxonomy" id="1160705"/>
    <lineage>
        <taxon>Bacteria</taxon>
        <taxon>Bacillati</taxon>
        <taxon>Actinomycetota</taxon>
        <taxon>Actinomycetes</taxon>
        <taxon>Kitasatosporales</taxon>
        <taxon>Streptomycetaceae</taxon>
        <taxon>Streptomyces</taxon>
    </lineage>
</organism>
<sequence length="84" mass="8703">MSAAPSRGGSTGHAIDTLAEIFAAVEHCRYAWPALYDPALPPVGETRDAVNLYRGRLATMGAAGAAQLLTHVGRRGAALRATGE</sequence>
<gene>
    <name evidence="1" type="ORF">STVIR_1346</name>
</gene>
<comment type="caution">
    <text evidence="1">The sequence shown here is derived from an EMBL/GenBank/DDBJ whole genome shotgun (WGS) entry which is preliminary data.</text>
</comment>
<evidence type="ECO:0000313" key="1">
    <source>
        <dbReference type="EMBL" id="ELS57702.1"/>
    </source>
</evidence>
<dbReference type="PATRIC" id="fig|1160705.3.peg.1344"/>
<dbReference type="Proteomes" id="UP000011205">
    <property type="component" value="Unassembled WGS sequence"/>
</dbReference>
<reference evidence="1 2" key="1">
    <citation type="journal article" date="2013" name="Genome Announc.">
        <title>Draft Genome Sequence of Streptomyces viridochromogenes Strain Tu57, Producer of Avilamycin.</title>
        <authorList>
            <person name="Gruning B.A."/>
            <person name="Erxleben A."/>
            <person name="Hahnlein A."/>
            <person name="Gunther S."/>
        </authorList>
    </citation>
    <scope>NUCLEOTIDE SEQUENCE [LARGE SCALE GENOMIC DNA]</scope>
    <source>
        <strain evidence="1 2">Tue57</strain>
    </source>
</reference>
<name>L8PQP0_STRVR</name>